<dbReference type="GO" id="GO:0009116">
    <property type="term" value="P:nucleoside metabolic process"/>
    <property type="evidence" value="ECO:0007669"/>
    <property type="project" value="InterPro"/>
</dbReference>
<dbReference type="SUPFAM" id="SSF53167">
    <property type="entry name" value="Purine and uridine phosphorylases"/>
    <property type="match status" value="1"/>
</dbReference>
<dbReference type="RefSeq" id="XP_056559134.1">
    <property type="nucleotide sequence ID" value="XM_056696922.1"/>
</dbReference>
<sequence>MDDIHDLCRGVFPWISNQATCLGLETQDNRFAQLGGELFILTQQIPFSRHKGKGSKLVKVAVLVNKACSVPRTKHVGENELFNALWRILECKDSNTPVEKTLIRDVRRSLLQFVKENPEYPSLLRFIMDCLHVTDSSDGLPDEHLRLHSNDTKYPTQINNTLYTQLRIHSSCSCGTQHLECPRLRLDPGHDKQDDANIPFDVLFAADSTSPHTINPQLRWKEVNVSVASFPCAERRNKTPRKKQVSFSFQASRVSPSAQSKLPFPTGLQRLGLGEFCRLIRNEKTTPIHLHVDDNVLKLADTVQDNPWRSFLPLASVPLAEWLEQTVHLSNRVKITLAYTIARSVWQYYNSYWMASPWTHDNIQMMKEKVSDRNHIRPHPYFTTKLRKFKGQVLDYCIADDLFHMYPSILALGVILIEIATKQPFRPESSHYPWDETTINDYYEWAWTTANGSNLGNMIGAAYEAVVNNCLDAELFRDGPTDPSRLDEDLEIRQSRLYEKVVLPLQDLYHAYRDDWEIQELPKPEVLISPSQAQHTRPANRSQFTIAIFCALPLEADAVSELFDEILNEEIENFRKAVGDDNTYTLGRILHHNVVLVHMAGMGKGAATQAASSIRASYPEIKLALVIGVCAGVPSYSAGKDDLILGDVVISDGIVQYDFGRRFPDTFLSKARPEVAGPKLRGLLAKLKGVRGRERIETRLSRHLSVLQDKLGSQRAGYPGMGKDELFQSAYRHKHQDPAACHLCSSCQGGTDPVCEEARLLTCQRLGCQKGSLVPRKRLQDASAKSCPPRPIIHFGLVGSGDTVMKSGQHRDETAIQHNLIAFEMEASGVWELLPCLVIKGVCDYADSHKNKDWQHYAAATAASCMKAVLEEFPIGEWLVMA</sequence>
<evidence type="ECO:0000259" key="2">
    <source>
        <dbReference type="Pfam" id="PF24476"/>
    </source>
</evidence>
<keyword evidence="4" id="KW-1185">Reference proteome</keyword>
<dbReference type="Gene3D" id="3.40.50.1580">
    <property type="entry name" value="Nucleoside phosphorylase domain"/>
    <property type="match status" value="1"/>
</dbReference>
<reference evidence="3" key="1">
    <citation type="submission" date="2022-11" db="EMBL/GenBank/DDBJ databases">
        <authorList>
            <person name="Petersen C."/>
        </authorList>
    </citation>
    <scope>NUCLEOTIDE SEQUENCE</scope>
    <source>
        <strain evidence="3">IBT 29864</strain>
    </source>
</reference>
<dbReference type="Proteomes" id="UP001147782">
    <property type="component" value="Unassembled WGS sequence"/>
</dbReference>
<feature type="domain" description="Nucleoside phosphorylase" evidence="1">
    <location>
        <begin position="545"/>
        <end position="670"/>
    </location>
</feature>
<protein>
    <recommendedName>
        <fullName evidence="5">Nucleoside phosphorylase domain-containing protein</fullName>
    </recommendedName>
</protein>
<gene>
    <name evidence="3" type="ORF">N7496_003991</name>
</gene>
<dbReference type="PANTHER" id="PTHR46082">
    <property type="entry name" value="ATP/GTP-BINDING PROTEIN-RELATED"/>
    <property type="match status" value="1"/>
</dbReference>
<dbReference type="InterPro" id="IPR000845">
    <property type="entry name" value="Nucleoside_phosphorylase_d"/>
</dbReference>
<name>A0A9W9VGQ9_9EURO</name>
<evidence type="ECO:0008006" key="5">
    <source>
        <dbReference type="Google" id="ProtNLM"/>
    </source>
</evidence>
<dbReference type="GeneID" id="81436099"/>
<evidence type="ECO:0000259" key="1">
    <source>
        <dbReference type="Pfam" id="PF01048"/>
    </source>
</evidence>
<accession>A0A9W9VGQ9</accession>
<reference evidence="3" key="2">
    <citation type="journal article" date="2023" name="IMA Fungus">
        <title>Comparative genomic study of the Penicillium genus elucidates a diverse pangenome and 15 lateral gene transfer events.</title>
        <authorList>
            <person name="Petersen C."/>
            <person name="Sorensen T."/>
            <person name="Nielsen M.R."/>
            <person name="Sondergaard T.E."/>
            <person name="Sorensen J.L."/>
            <person name="Fitzpatrick D.A."/>
            <person name="Frisvad J.C."/>
            <person name="Nielsen K.L."/>
        </authorList>
    </citation>
    <scope>NUCLEOTIDE SEQUENCE</scope>
    <source>
        <strain evidence="3">IBT 29864</strain>
    </source>
</reference>
<dbReference type="GO" id="GO:0003824">
    <property type="term" value="F:catalytic activity"/>
    <property type="evidence" value="ECO:0007669"/>
    <property type="project" value="InterPro"/>
</dbReference>
<dbReference type="AlphaFoldDB" id="A0A9W9VGQ9"/>
<dbReference type="InterPro" id="IPR035994">
    <property type="entry name" value="Nucleoside_phosphorylase_sf"/>
</dbReference>
<organism evidence="3 4">
    <name type="scientific">Penicillium cataractarum</name>
    <dbReference type="NCBI Taxonomy" id="2100454"/>
    <lineage>
        <taxon>Eukaryota</taxon>
        <taxon>Fungi</taxon>
        <taxon>Dikarya</taxon>
        <taxon>Ascomycota</taxon>
        <taxon>Pezizomycotina</taxon>
        <taxon>Eurotiomycetes</taxon>
        <taxon>Eurotiomycetidae</taxon>
        <taxon>Eurotiales</taxon>
        <taxon>Aspergillaceae</taxon>
        <taxon>Penicillium</taxon>
    </lineage>
</organism>
<dbReference type="InterPro" id="IPR053137">
    <property type="entry name" value="NLR-like"/>
</dbReference>
<dbReference type="PANTHER" id="PTHR46082:SF6">
    <property type="entry name" value="AAA+ ATPASE DOMAIN-CONTAINING PROTEIN-RELATED"/>
    <property type="match status" value="1"/>
</dbReference>
<dbReference type="Pfam" id="PF24476">
    <property type="entry name" value="DUF7580"/>
    <property type="match status" value="1"/>
</dbReference>
<dbReference type="InterPro" id="IPR056002">
    <property type="entry name" value="DUF7580"/>
</dbReference>
<dbReference type="EMBL" id="JAPZBS010000002">
    <property type="protein sequence ID" value="KAJ5381563.1"/>
    <property type="molecule type" value="Genomic_DNA"/>
</dbReference>
<feature type="domain" description="DUF7580" evidence="2">
    <location>
        <begin position="168"/>
        <end position="507"/>
    </location>
</feature>
<evidence type="ECO:0000313" key="4">
    <source>
        <dbReference type="Proteomes" id="UP001147782"/>
    </source>
</evidence>
<proteinExistence type="predicted"/>
<dbReference type="Pfam" id="PF01048">
    <property type="entry name" value="PNP_UDP_1"/>
    <property type="match status" value="1"/>
</dbReference>
<comment type="caution">
    <text evidence="3">The sequence shown here is derived from an EMBL/GenBank/DDBJ whole genome shotgun (WGS) entry which is preliminary data.</text>
</comment>
<dbReference type="OrthoDB" id="20872at2759"/>
<evidence type="ECO:0000313" key="3">
    <source>
        <dbReference type="EMBL" id="KAJ5381563.1"/>
    </source>
</evidence>